<keyword evidence="4" id="KW-1185">Reference proteome</keyword>
<name>A0A541AXM7_9AGAM</name>
<dbReference type="STRING" id="2282107.A0A541AXM7"/>
<dbReference type="InterPro" id="IPR027434">
    <property type="entry name" value="Homing_endonucl"/>
</dbReference>
<keyword evidence="3" id="KW-0378">Hydrolase</keyword>
<geneLocation type="mitochondrion" evidence="3"/>
<dbReference type="InParanoid" id="A0A541AXM7"/>
<dbReference type="GO" id="GO:0005739">
    <property type="term" value="C:mitochondrion"/>
    <property type="evidence" value="ECO:0007669"/>
    <property type="project" value="UniProtKB-ARBA"/>
</dbReference>
<gene>
    <name evidence="3" type="ORF">PNOK_m000095</name>
</gene>
<protein>
    <submittedName>
        <fullName evidence="3">LAGLIDADG homing endonuclease</fullName>
    </submittedName>
</protein>
<dbReference type="SUPFAM" id="SSF55608">
    <property type="entry name" value="Homing endonucleases"/>
    <property type="match status" value="1"/>
</dbReference>
<evidence type="ECO:0000256" key="1">
    <source>
        <dbReference type="ARBA" id="ARBA00002670"/>
    </source>
</evidence>
<dbReference type="PANTHER" id="PTHR36181:SF4">
    <property type="entry name" value="LAGLIDADG ENDONUCLEASE"/>
    <property type="match status" value="1"/>
</dbReference>
<reference evidence="3 4" key="1">
    <citation type="journal article" date="2017" name="bioRxiv">
        <title>The Genomic Landscape Of Tree Rot In Phellinus noxius And Its Hymenochaetales Members.</title>
        <authorList>
            <person name="Chung C.-L."/>
            <person name="Lee J.T."/>
            <person name="Akiba M."/>
            <person name="Lee H.-H."/>
            <person name="Kuo T.-H."/>
            <person name="Liu D."/>
            <person name="Ke H.-M."/>
            <person name="Yokoi T."/>
            <person name="Roa M.B."/>
            <person name="Lu M.J."/>
            <person name="Chang Y.-Y."/>
            <person name="Ann P.-J."/>
            <person name="Tsai J.-N."/>
            <person name="Chen C.-Y."/>
            <person name="Tzean S.-S."/>
            <person name="Ota Y."/>
            <person name="Hattori T."/>
            <person name="Sahashi N."/>
            <person name="Liou R.-F."/>
            <person name="Kikuchi T."/>
            <person name="Tsai I.J."/>
        </authorList>
    </citation>
    <scope>NUCLEOTIDE SEQUENCE [LARGE SCALE GENOMIC DNA]</scope>
    <source>
        <strain evidence="3 4">FFPRI411160</strain>
    </source>
</reference>
<dbReference type="Gene3D" id="3.10.28.10">
    <property type="entry name" value="Homing endonucleases"/>
    <property type="match status" value="1"/>
</dbReference>
<dbReference type="AlphaFoldDB" id="A0A541AXM7"/>
<dbReference type="InterPro" id="IPR051289">
    <property type="entry name" value="LAGLIDADG_Endonuclease"/>
</dbReference>
<evidence type="ECO:0000313" key="3">
    <source>
        <dbReference type="EMBL" id="TQF64819.1"/>
    </source>
</evidence>
<dbReference type="InterPro" id="IPR004860">
    <property type="entry name" value="LAGLIDADG_dom"/>
</dbReference>
<evidence type="ECO:0000259" key="2">
    <source>
        <dbReference type="Pfam" id="PF00961"/>
    </source>
</evidence>
<proteinExistence type="predicted"/>
<sequence>MQTYKIHVLVGFTDGEGSFNLRFIKRATGRNQIDVRFRLTQHIRDLNLLTLITEYLGCGKIYMMSLANSLEVFSYSVIRTKIAPFFTKYPLETEKAKDFIYFSQGVEIVQIVEIVEIVKIEII</sequence>
<feature type="domain" description="Homing endonuclease LAGLIDADG" evidence="2">
    <location>
        <begin position="9"/>
        <end position="104"/>
    </location>
</feature>
<evidence type="ECO:0000313" key="4">
    <source>
        <dbReference type="Proteomes" id="UP000217199"/>
    </source>
</evidence>
<keyword evidence="3" id="KW-0255">Endonuclease</keyword>
<comment type="caution">
    <text evidence="3">The sequence shown here is derived from an EMBL/GenBank/DDBJ whole genome shotgun (WGS) entry which is preliminary data.</text>
</comment>
<dbReference type="EMBL" id="CM008263">
    <property type="protein sequence ID" value="TQF64819.1"/>
    <property type="molecule type" value="Genomic_DNA"/>
</dbReference>
<dbReference type="EMBL" id="NBII01000013">
    <property type="protein sequence ID" value="TQF64819.1"/>
    <property type="molecule type" value="Genomic_DNA"/>
</dbReference>
<keyword evidence="3" id="KW-0496">Mitochondrion</keyword>
<organism evidence="3 4">
    <name type="scientific">Pyrrhoderma noxium</name>
    <dbReference type="NCBI Taxonomy" id="2282107"/>
    <lineage>
        <taxon>Eukaryota</taxon>
        <taxon>Fungi</taxon>
        <taxon>Dikarya</taxon>
        <taxon>Basidiomycota</taxon>
        <taxon>Agaricomycotina</taxon>
        <taxon>Agaricomycetes</taxon>
        <taxon>Hymenochaetales</taxon>
        <taxon>Hymenochaetaceae</taxon>
        <taxon>Pyrrhoderma</taxon>
    </lineage>
</organism>
<dbReference type="PANTHER" id="PTHR36181">
    <property type="entry name" value="INTRON-ENCODED ENDONUCLEASE AI3-RELATED"/>
    <property type="match status" value="1"/>
</dbReference>
<dbReference type="GO" id="GO:0004519">
    <property type="term" value="F:endonuclease activity"/>
    <property type="evidence" value="ECO:0007669"/>
    <property type="project" value="UniProtKB-KW"/>
</dbReference>
<accession>A0A541AXM7</accession>
<comment type="function">
    <text evidence="1">Mitochondrial DNA endonuclease involved in intron homing.</text>
</comment>
<keyword evidence="3" id="KW-0540">Nuclease</keyword>
<dbReference type="Pfam" id="PF00961">
    <property type="entry name" value="LAGLIDADG_1"/>
    <property type="match status" value="1"/>
</dbReference>
<dbReference type="OrthoDB" id="5424169at2759"/>
<dbReference type="Proteomes" id="UP000217199">
    <property type="component" value="Mitochondrion MT"/>
</dbReference>